<dbReference type="InterPro" id="IPR006016">
    <property type="entry name" value="UspA"/>
</dbReference>
<keyword evidence="6" id="KW-0833">Ubl conjugation pathway</keyword>
<evidence type="ECO:0000256" key="11">
    <source>
        <dbReference type="SAM" id="Phobius"/>
    </source>
</evidence>
<comment type="catalytic activity">
    <reaction evidence="9">
        <text>L-seryl-[protein] + ATP = O-phospho-L-seryl-[protein] + ADP + H(+)</text>
        <dbReference type="Rhea" id="RHEA:17989"/>
        <dbReference type="Rhea" id="RHEA-COMP:9863"/>
        <dbReference type="Rhea" id="RHEA-COMP:11604"/>
        <dbReference type="ChEBI" id="CHEBI:15378"/>
        <dbReference type="ChEBI" id="CHEBI:29999"/>
        <dbReference type="ChEBI" id="CHEBI:30616"/>
        <dbReference type="ChEBI" id="CHEBI:83421"/>
        <dbReference type="ChEBI" id="CHEBI:456216"/>
        <dbReference type="EC" id="2.7.11.1"/>
    </reaction>
</comment>
<keyword evidence="11" id="KW-0472">Membrane</keyword>
<evidence type="ECO:0000259" key="12">
    <source>
        <dbReference type="PROSITE" id="PS50011"/>
    </source>
</evidence>
<dbReference type="SUPFAM" id="SSF52402">
    <property type="entry name" value="Adenine nucleotide alpha hydrolases-like"/>
    <property type="match status" value="1"/>
</dbReference>
<reference evidence="13 14" key="1">
    <citation type="submission" date="2019-04" db="EMBL/GenBank/DDBJ databases">
        <title>An improved genome assembly and genetic linkage map for asparagus bean, Vigna unguiculata ssp. sesquipedialis.</title>
        <authorList>
            <person name="Xia Q."/>
            <person name="Zhang R."/>
            <person name="Dong Y."/>
        </authorList>
    </citation>
    <scope>NUCLEOTIDE SEQUENCE [LARGE SCALE GENOMIC DNA]</scope>
    <source>
        <tissue evidence="13">Leaf</tissue>
    </source>
</reference>
<keyword evidence="7" id="KW-0067">ATP-binding</keyword>
<dbReference type="PANTHER" id="PTHR45647">
    <property type="entry name" value="OS02G0152300 PROTEIN"/>
    <property type="match status" value="1"/>
</dbReference>
<feature type="region of interest" description="Disordered" evidence="10">
    <location>
        <begin position="345"/>
        <end position="371"/>
    </location>
</feature>
<protein>
    <submittedName>
        <fullName evidence="13">Interleukin-1 receptor-associated kinase 4</fullName>
    </submittedName>
</protein>
<feature type="compositionally biased region" description="Low complexity" evidence="10">
    <location>
        <begin position="836"/>
        <end position="847"/>
    </location>
</feature>
<dbReference type="PROSITE" id="PS50011">
    <property type="entry name" value="PROTEIN_KINASE_DOM"/>
    <property type="match status" value="1"/>
</dbReference>
<evidence type="ECO:0000256" key="6">
    <source>
        <dbReference type="ARBA" id="ARBA00022786"/>
    </source>
</evidence>
<keyword evidence="13" id="KW-0675">Receptor</keyword>
<feature type="region of interest" description="Disordered" evidence="10">
    <location>
        <begin position="824"/>
        <end position="884"/>
    </location>
</feature>
<evidence type="ECO:0000256" key="1">
    <source>
        <dbReference type="ARBA" id="ARBA00000900"/>
    </source>
</evidence>
<dbReference type="FunFam" id="3.30.200.20:FF:000162">
    <property type="entry name" value="Adenine nucleotide alpha hydrolase-like domain kinase"/>
    <property type="match status" value="1"/>
</dbReference>
<comment type="catalytic activity">
    <reaction evidence="1">
        <text>S-ubiquitinyl-[E2 ubiquitin-conjugating enzyme]-L-cysteine + [acceptor protein]-L-lysine = [E2 ubiquitin-conjugating enzyme]-L-cysteine + N(6)-ubiquitinyl-[acceptor protein]-L-lysine.</text>
        <dbReference type="EC" id="2.3.2.27"/>
    </reaction>
</comment>
<dbReference type="Gene3D" id="3.40.50.620">
    <property type="entry name" value="HUPs"/>
    <property type="match status" value="1"/>
</dbReference>
<dbReference type="CDD" id="cd14066">
    <property type="entry name" value="STKc_IRAK"/>
    <property type="match status" value="1"/>
</dbReference>
<feature type="compositionally biased region" description="Pro residues" evidence="10">
    <location>
        <begin position="824"/>
        <end position="835"/>
    </location>
</feature>
<feature type="domain" description="Protein kinase" evidence="12">
    <location>
        <begin position="403"/>
        <end position="666"/>
    </location>
</feature>
<evidence type="ECO:0000256" key="9">
    <source>
        <dbReference type="ARBA" id="ARBA00048679"/>
    </source>
</evidence>
<evidence type="ECO:0000256" key="8">
    <source>
        <dbReference type="ARBA" id="ARBA00047899"/>
    </source>
</evidence>
<dbReference type="Gene3D" id="1.10.510.10">
    <property type="entry name" value="Transferase(Phosphotransferase) domain 1"/>
    <property type="match status" value="1"/>
</dbReference>
<accession>A0A4D6NRB4</accession>
<dbReference type="InterPro" id="IPR008271">
    <property type="entry name" value="Ser/Thr_kinase_AS"/>
</dbReference>
<keyword evidence="3" id="KW-0808">Transferase</keyword>
<dbReference type="EMBL" id="CP039355">
    <property type="protein sequence ID" value="QCE16383.1"/>
    <property type="molecule type" value="Genomic_DNA"/>
</dbReference>
<dbReference type="FunFam" id="1.10.510.10:FF:001023">
    <property type="entry name" value="Os07g0541700 protein"/>
    <property type="match status" value="1"/>
</dbReference>
<comment type="catalytic activity">
    <reaction evidence="8">
        <text>L-threonyl-[protein] + ATP = O-phospho-L-threonyl-[protein] + ADP + H(+)</text>
        <dbReference type="Rhea" id="RHEA:46608"/>
        <dbReference type="Rhea" id="RHEA-COMP:11060"/>
        <dbReference type="Rhea" id="RHEA-COMP:11605"/>
        <dbReference type="ChEBI" id="CHEBI:15378"/>
        <dbReference type="ChEBI" id="CHEBI:30013"/>
        <dbReference type="ChEBI" id="CHEBI:30616"/>
        <dbReference type="ChEBI" id="CHEBI:61977"/>
        <dbReference type="ChEBI" id="CHEBI:456216"/>
        <dbReference type="EC" id="2.7.11.1"/>
    </reaction>
</comment>
<evidence type="ECO:0000256" key="5">
    <source>
        <dbReference type="ARBA" id="ARBA00022777"/>
    </source>
</evidence>
<dbReference type="Gene3D" id="3.30.200.20">
    <property type="entry name" value="Phosphorylase Kinase, domain 1"/>
    <property type="match status" value="1"/>
</dbReference>
<feature type="compositionally biased region" description="Basic and acidic residues" evidence="10">
    <location>
        <begin position="347"/>
        <end position="371"/>
    </location>
</feature>
<feature type="region of interest" description="Disordered" evidence="10">
    <location>
        <begin position="166"/>
        <end position="190"/>
    </location>
</feature>
<keyword evidence="11" id="KW-1133">Transmembrane helix</keyword>
<evidence type="ECO:0000256" key="2">
    <source>
        <dbReference type="ARBA" id="ARBA00022527"/>
    </source>
</evidence>
<dbReference type="InterPro" id="IPR000719">
    <property type="entry name" value="Prot_kinase_dom"/>
</dbReference>
<evidence type="ECO:0000256" key="10">
    <source>
        <dbReference type="SAM" id="MobiDB-lite"/>
    </source>
</evidence>
<dbReference type="PROSITE" id="PS00108">
    <property type="entry name" value="PROTEIN_KINASE_ST"/>
    <property type="match status" value="1"/>
</dbReference>
<dbReference type="GO" id="GO:0061630">
    <property type="term" value="F:ubiquitin protein ligase activity"/>
    <property type="evidence" value="ECO:0007669"/>
    <property type="project" value="UniProtKB-EC"/>
</dbReference>
<evidence type="ECO:0000313" key="14">
    <source>
        <dbReference type="Proteomes" id="UP000501690"/>
    </source>
</evidence>
<feature type="transmembrane region" description="Helical" evidence="11">
    <location>
        <begin position="911"/>
        <end position="930"/>
    </location>
</feature>
<keyword evidence="4" id="KW-0547">Nucleotide-binding</keyword>
<dbReference type="SUPFAM" id="SSF56112">
    <property type="entry name" value="Protein kinase-like (PK-like)"/>
    <property type="match status" value="1"/>
</dbReference>
<dbReference type="PANTHER" id="PTHR45647:SF93">
    <property type="entry name" value="KINASE WITH ADENINE NUCLEOTIDE ALPHA HYDROLASES-LIKE DOMAIN-CONTAINING PROTEIN"/>
    <property type="match status" value="1"/>
</dbReference>
<proteinExistence type="predicted"/>
<evidence type="ECO:0000256" key="4">
    <source>
        <dbReference type="ARBA" id="ARBA00022741"/>
    </source>
</evidence>
<keyword evidence="5 13" id="KW-0418">Kinase</keyword>
<dbReference type="GO" id="GO:0004674">
    <property type="term" value="F:protein serine/threonine kinase activity"/>
    <property type="evidence" value="ECO:0007669"/>
    <property type="project" value="UniProtKB-KW"/>
</dbReference>
<name>A0A4D6NRB4_VIGUN</name>
<keyword evidence="2" id="KW-0723">Serine/threonine-protein kinase</keyword>
<feature type="compositionally biased region" description="Pro residues" evidence="10">
    <location>
        <begin position="172"/>
        <end position="182"/>
    </location>
</feature>
<evidence type="ECO:0000313" key="13">
    <source>
        <dbReference type="EMBL" id="QCE16383.1"/>
    </source>
</evidence>
<dbReference type="Proteomes" id="UP000501690">
    <property type="component" value="Linkage Group LG11"/>
</dbReference>
<dbReference type="InterPro" id="IPR051348">
    <property type="entry name" value="U-box_ubiquitin_ligases"/>
</dbReference>
<evidence type="ECO:0000256" key="3">
    <source>
        <dbReference type="ARBA" id="ARBA00022679"/>
    </source>
</evidence>
<dbReference type="InterPro" id="IPR011009">
    <property type="entry name" value="Kinase-like_dom_sf"/>
</dbReference>
<keyword evidence="14" id="KW-1185">Reference proteome</keyword>
<feature type="compositionally biased region" description="Pro residues" evidence="10">
    <location>
        <begin position="848"/>
        <end position="878"/>
    </location>
</feature>
<dbReference type="Pfam" id="PF00069">
    <property type="entry name" value="Pkinase"/>
    <property type="match status" value="1"/>
</dbReference>
<gene>
    <name evidence="13" type="ORF">DEO72_LG11g3397</name>
</gene>
<dbReference type="AlphaFoldDB" id="A0A4D6NRB4"/>
<dbReference type="SMART" id="SM00220">
    <property type="entry name" value="S_TKc"/>
    <property type="match status" value="1"/>
</dbReference>
<keyword evidence="11" id="KW-0812">Transmembrane</keyword>
<dbReference type="GO" id="GO:0005524">
    <property type="term" value="F:ATP binding"/>
    <property type="evidence" value="ECO:0007669"/>
    <property type="project" value="UniProtKB-KW"/>
</dbReference>
<organism evidence="13 14">
    <name type="scientific">Vigna unguiculata</name>
    <name type="common">Cowpea</name>
    <dbReference type="NCBI Taxonomy" id="3917"/>
    <lineage>
        <taxon>Eukaryota</taxon>
        <taxon>Viridiplantae</taxon>
        <taxon>Streptophyta</taxon>
        <taxon>Embryophyta</taxon>
        <taxon>Tracheophyta</taxon>
        <taxon>Spermatophyta</taxon>
        <taxon>Magnoliopsida</taxon>
        <taxon>eudicotyledons</taxon>
        <taxon>Gunneridae</taxon>
        <taxon>Pentapetalae</taxon>
        <taxon>rosids</taxon>
        <taxon>fabids</taxon>
        <taxon>Fabales</taxon>
        <taxon>Fabaceae</taxon>
        <taxon>Papilionoideae</taxon>
        <taxon>50 kb inversion clade</taxon>
        <taxon>NPAAA clade</taxon>
        <taxon>indigoferoid/millettioid clade</taxon>
        <taxon>Phaseoleae</taxon>
        <taxon>Vigna</taxon>
    </lineage>
</organism>
<dbReference type="InterPro" id="IPR014729">
    <property type="entry name" value="Rossmann-like_a/b/a_fold"/>
</dbReference>
<dbReference type="Pfam" id="PF00582">
    <property type="entry name" value="Usp"/>
    <property type="match status" value="1"/>
</dbReference>
<sequence>MSLAAPPQNVTMVAVDKDKNSANAFRWAVNHLDNPVIIAVHVKHKNFSHHVTNVFPPDEDDVVNIFNSLRGMCTRKAVMMKEAVVDDADVVRGLLEFANRNLIHSIVVGASAKNPLSSLKKLKAYQCQDIPTAMIKSAPDFCSVYIISKLKLVSARSAVRSLSKNLTTPKSIPVPPSPPSPDGGPLRGQIPRSRAIYEGAAEPMRVIHARERPKSAGNGISIDHIDIPARPRNWSMDEREISGLGLMDLNRIDSGISESLPVSSSPQSSKELEAEMKRLRLELKQTMDMYSSACKQAISAKNQAEQIRQWKLEEDRRVEVVRMSQEAALAIAEKEKARAKAAMEAAEEARRRAEQEAQRRKDAEEKARVEAEEKERALSTLAQNDTRYRRYTIEEIELATEKFSPSNKIGEGGYGPVFKGHLDHTPVAIKILRPDASQGMKQFNQEIEVLSCIRHPHMVLLLGACPEHGCLVYEYLDNGSLEDRLFRKNSSRPIPWKKRFEISAEIATALLFLHQNKPEPIVHRDLKPSNILVDRNYVSKISDVGLARLVPPSVADTVTQYYMTSAAGTFCYIDPEYQQTGILTTKSDIYSLGIMLLQIITGKPPMGLAHLVRKAVEKGRFEEVLDPVITDWPVEEALSYAKLALQCAQLSKKDRPNLATEVLPELTRLSELELPPQNDPFSFSSDDTIYSCVSRSPTPPRGQYSDSETSNREVATFVSSASHPILQTLHITKKRASPPLLPNPITTPSQFLRASPASVQMSHISNSGFITKKLFSWMKVSFIVLALFTRVTWEDKAEDPSSALFCISDCSTCPVICSPPPPSLITPPPSPPHPPSSSSSLPYNSYFSPPPPPSKPKLAPPPPQSHSSGAPPPPPPPSGLGQPLPTVVSAPHDFSYPYYYFYASTASSLSVHAPFLLLLFFLLLVASSFVL</sequence>
<evidence type="ECO:0000256" key="7">
    <source>
        <dbReference type="ARBA" id="ARBA00022840"/>
    </source>
</evidence>